<feature type="domain" description="Transcriptional regulator LacI/GalR-like sensor" evidence="4">
    <location>
        <begin position="22"/>
        <end position="122"/>
    </location>
</feature>
<keyword evidence="1" id="KW-0805">Transcription regulation</keyword>
<keyword evidence="3" id="KW-0804">Transcription</keyword>
<protein>
    <submittedName>
        <fullName evidence="5">DNA-binding LacI/PurR family transcriptional regulator</fullName>
    </submittedName>
</protein>
<sequence>MSTDGLLATGDFSYASGELAARALLSRASPPSAIVVSNDQMALATIEVAHTMGLAIPADLSLVCFDNTPLVRFTRPPLTAVDQPVAEITARAVELLIAAQREELSVTIPVVVPASLVVRESTAAPRDAG</sequence>
<evidence type="ECO:0000313" key="6">
    <source>
        <dbReference type="Proteomes" id="UP000562395"/>
    </source>
</evidence>
<dbReference type="SUPFAM" id="SSF53822">
    <property type="entry name" value="Periplasmic binding protein-like I"/>
    <property type="match status" value="1"/>
</dbReference>
<evidence type="ECO:0000256" key="2">
    <source>
        <dbReference type="ARBA" id="ARBA00023125"/>
    </source>
</evidence>
<dbReference type="Pfam" id="PF13377">
    <property type="entry name" value="Peripla_BP_3"/>
    <property type="match status" value="1"/>
</dbReference>
<dbReference type="Gene3D" id="3.40.50.2300">
    <property type="match status" value="1"/>
</dbReference>
<keyword evidence="6" id="KW-1185">Reference proteome</keyword>
<comment type="caution">
    <text evidence="5">The sequence shown here is derived from an EMBL/GenBank/DDBJ whole genome shotgun (WGS) entry which is preliminary data.</text>
</comment>
<evidence type="ECO:0000313" key="5">
    <source>
        <dbReference type="EMBL" id="MBB3859608.1"/>
    </source>
</evidence>
<evidence type="ECO:0000256" key="1">
    <source>
        <dbReference type="ARBA" id="ARBA00023015"/>
    </source>
</evidence>
<dbReference type="PANTHER" id="PTHR30146:SF153">
    <property type="entry name" value="LACTOSE OPERON REPRESSOR"/>
    <property type="match status" value="1"/>
</dbReference>
<keyword evidence="2 5" id="KW-0238">DNA-binding</keyword>
<dbReference type="InterPro" id="IPR028082">
    <property type="entry name" value="Peripla_BP_I"/>
</dbReference>
<name>A0A7W6EUT6_9SPHN</name>
<reference evidence="5 6" key="1">
    <citation type="submission" date="2020-08" db="EMBL/GenBank/DDBJ databases">
        <title>Genomic Encyclopedia of Type Strains, Phase IV (KMG-IV): sequencing the most valuable type-strain genomes for metagenomic binning, comparative biology and taxonomic classification.</title>
        <authorList>
            <person name="Goeker M."/>
        </authorList>
    </citation>
    <scope>NUCLEOTIDE SEQUENCE [LARGE SCALE GENOMIC DNA]</scope>
    <source>
        <strain evidence="5 6">DSM 14552</strain>
    </source>
</reference>
<gene>
    <name evidence="5" type="ORF">GGQ88_000848</name>
</gene>
<dbReference type="GO" id="GO:0003700">
    <property type="term" value="F:DNA-binding transcription factor activity"/>
    <property type="evidence" value="ECO:0007669"/>
    <property type="project" value="TreeGrafter"/>
</dbReference>
<dbReference type="PANTHER" id="PTHR30146">
    <property type="entry name" value="LACI-RELATED TRANSCRIPTIONAL REPRESSOR"/>
    <property type="match status" value="1"/>
</dbReference>
<dbReference type="AlphaFoldDB" id="A0A7W6EUT6"/>
<dbReference type="EMBL" id="JACICY010000001">
    <property type="protein sequence ID" value="MBB3859608.1"/>
    <property type="molecule type" value="Genomic_DNA"/>
</dbReference>
<dbReference type="GO" id="GO:0000976">
    <property type="term" value="F:transcription cis-regulatory region binding"/>
    <property type="evidence" value="ECO:0007669"/>
    <property type="project" value="TreeGrafter"/>
</dbReference>
<evidence type="ECO:0000259" key="4">
    <source>
        <dbReference type="Pfam" id="PF13377"/>
    </source>
</evidence>
<proteinExistence type="predicted"/>
<dbReference type="Proteomes" id="UP000562395">
    <property type="component" value="Unassembled WGS sequence"/>
</dbReference>
<evidence type="ECO:0000256" key="3">
    <source>
        <dbReference type="ARBA" id="ARBA00023163"/>
    </source>
</evidence>
<accession>A0A7W6EUT6</accession>
<dbReference type="InterPro" id="IPR046335">
    <property type="entry name" value="LacI/GalR-like_sensor"/>
</dbReference>
<organism evidence="5 6">
    <name type="scientific">Novosphingobium hassiacum</name>
    <dbReference type="NCBI Taxonomy" id="173676"/>
    <lineage>
        <taxon>Bacteria</taxon>
        <taxon>Pseudomonadati</taxon>
        <taxon>Pseudomonadota</taxon>
        <taxon>Alphaproteobacteria</taxon>
        <taxon>Sphingomonadales</taxon>
        <taxon>Sphingomonadaceae</taxon>
        <taxon>Novosphingobium</taxon>
    </lineage>
</organism>